<feature type="compositionally biased region" description="Basic residues" evidence="1">
    <location>
        <begin position="29"/>
        <end position="44"/>
    </location>
</feature>
<dbReference type="Proteomes" id="UP000479190">
    <property type="component" value="Unassembled WGS sequence"/>
</dbReference>
<protein>
    <submittedName>
        <fullName evidence="2">Uncharacterized protein</fullName>
    </submittedName>
</protein>
<feature type="compositionally biased region" description="Low complexity" evidence="1">
    <location>
        <begin position="18"/>
        <end position="28"/>
    </location>
</feature>
<accession>A0A6H5J125</accession>
<gene>
    <name evidence="2" type="ORF">TBRA_LOCUS15761</name>
</gene>
<dbReference type="EMBL" id="CADCXV010001405">
    <property type="protein sequence ID" value="CAB0044173.1"/>
    <property type="molecule type" value="Genomic_DNA"/>
</dbReference>
<name>A0A6H5J125_9HYME</name>
<dbReference type="AlphaFoldDB" id="A0A6H5J125"/>
<feature type="region of interest" description="Disordered" evidence="1">
    <location>
        <begin position="18"/>
        <end position="75"/>
    </location>
</feature>
<sequence>MGDFTGGFSRISRSTVILSSSSSDACSRWSRHDHRRSLQRRVARARVTEAPDIDAFRPTPRAGRRRAGKQTGTAV</sequence>
<evidence type="ECO:0000256" key="1">
    <source>
        <dbReference type="SAM" id="MobiDB-lite"/>
    </source>
</evidence>
<evidence type="ECO:0000313" key="3">
    <source>
        <dbReference type="Proteomes" id="UP000479190"/>
    </source>
</evidence>
<proteinExistence type="predicted"/>
<organism evidence="2 3">
    <name type="scientific">Trichogramma brassicae</name>
    <dbReference type="NCBI Taxonomy" id="86971"/>
    <lineage>
        <taxon>Eukaryota</taxon>
        <taxon>Metazoa</taxon>
        <taxon>Ecdysozoa</taxon>
        <taxon>Arthropoda</taxon>
        <taxon>Hexapoda</taxon>
        <taxon>Insecta</taxon>
        <taxon>Pterygota</taxon>
        <taxon>Neoptera</taxon>
        <taxon>Endopterygota</taxon>
        <taxon>Hymenoptera</taxon>
        <taxon>Apocrita</taxon>
        <taxon>Proctotrupomorpha</taxon>
        <taxon>Chalcidoidea</taxon>
        <taxon>Trichogrammatidae</taxon>
        <taxon>Trichogramma</taxon>
    </lineage>
</organism>
<keyword evidence="3" id="KW-1185">Reference proteome</keyword>
<reference evidence="2 3" key="1">
    <citation type="submission" date="2020-02" db="EMBL/GenBank/DDBJ databases">
        <authorList>
            <person name="Ferguson B K."/>
        </authorList>
    </citation>
    <scope>NUCLEOTIDE SEQUENCE [LARGE SCALE GENOMIC DNA]</scope>
</reference>
<evidence type="ECO:0000313" key="2">
    <source>
        <dbReference type="EMBL" id="CAB0044173.1"/>
    </source>
</evidence>